<reference evidence="1" key="1">
    <citation type="submission" date="2024-05" db="EMBL/GenBank/DDBJ databases">
        <title>Planctomycetes of the genus Singulisphaera possess chitinolytic capabilities.</title>
        <authorList>
            <person name="Ivanova A."/>
        </authorList>
    </citation>
    <scope>NUCLEOTIDE SEQUENCE</scope>
    <source>
        <strain evidence="1">Ch08T</strain>
    </source>
</reference>
<name>A0AAU7C6P6_9BACT</name>
<dbReference type="AlphaFoldDB" id="A0AAU7C6P6"/>
<organism evidence="1">
    <name type="scientific">Singulisphaera sp. Ch08</name>
    <dbReference type="NCBI Taxonomy" id="3120278"/>
    <lineage>
        <taxon>Bacteria</taxon>
        <taxon>Pseudomonadati</taxon>
        <taxon>Planctomycetota</taxon>
        <taxon>Planctomycetia</taxon>
        <taxon>Isosphaerales</taxon>
        <taxon>Isosphaeraceae</taxon>
        <taxon>Singulisphaera</taxon>
    </lineage>
</organism>
<proteinExistence type="predicted"/>
<sequence length="837" mass="88214">MITSLRTSALIVLLFGMLGTPKFAQAQWPQAKLTSLSRLGSRVGESVDVTLNGTDLEGVHSLWFDHPGLRAFHLKASTFRVVCAPGTPVGHHDVRAVGTYGVTNPRTFVVDDRPDLVESEPNNVLSQAQVVTLNSVINGQITATDVDVFGFDGKAGQRVLFELNAERLESRLDATIHILNAAGRELAECRDALGVDPFLDLTLPADGRYYIKVHDVVYGGSADHSYRLTLSDGPHLDAILPTVATPGVPTSFTLIGRNLGGTPAPDLLIDGRPIERKTVTITPPASGEIDPLTPSRHFLPSQAAPRRGFEYALTLPSGTSNPLFIAEATDPVVLEAEPNQDEHAQMVTPPCDISGTFGAPNDSDIYRFSARKGEVWWIEATAERLGSPADPAFLIQQVVAKAPPKDLGAAEDTPDQGGGAQFGVGSVDASLRWQVPEDGTYQVVVNDLYSSQRGDPRLVYRLNIRPERPDFRLFIVPASATLVDSLTIAAGGRATATVVAWRTDGFAGPIRVVAGDLPPGVRCEPVTIAAGQVMAPVVFEAEEGAKPRVGTVQLVGRSRYGDRKEELGYVSGATKLGPDLSHQAIAGTMIWPPGSPQAPAMAPARVSRGFVLAVVDARPLTLTASPPTFTVAQGHQVNLSVSVARRDGFAEAVTVTAADLPANVVNGTATIAKAETTGTLPLFVAKTVAPGEYTFLLRGTGPFPFSKTPDAQKKPNITLNEPSNAIRLVVRPAPLTLTLNNKGGALKQGGTLEVDVTIARQGGFADDLTVSLVSPPALKLSATPVTIAASQTTAKFVVQAAADSPVGAVAGAAVRAIATVRGEPIEVDEPLVLTLGK</sequence>
<dbReference type="RefSeq" id="WP_406693497.1">
    <property type="nucleotide sequence ID" value="NZ_CP155447.1"/>
</dbReference>
<dbReference type="Gene3D" id="2.60.120.380">
    <property type="match status" value="2"/>
</dbReference>
<accession>A0AAU7C6P6</accession>
<gene>
    <name evidence="1" type="ORF">V5E97_20920</name>
</gene>
<dbReference type="EMBL" id="CP155447">
    <property type="protein sequence ID" value="XBH00820.1"/>
    <property type="molecule type" value="Genomic_DNA"/>
</dbReference>
<protein>
    <submittedName>
        <fullName evidence="1">PPC domain-containing protein</fullName>
    </submittedName>
</protein>
<evidence type="ECO:0000313" key="1">
    <source>
        <dbReference type="EMBL" id="XBH00820.1"/>
    </source>
</evidence>